<dbReference type="PANTHER" id="PTHR37189:SF4">
    <property type="entry name" value="TRANSMEMBRANE PROTEIN"/>
    <property type="match status" value="1"/>
</dbReference>
<reference evidence="3" key="1">
    <citation type="journal article" date="2016" name="Nature">
        <title>The genome of the seagrass Zostera marina reveals angiosperm adaptation to the sea.</title>
        <authorList>
            <person name="Olsen J.L."/>
            <person name="Rouze P."/>
            <person name="Verhelst B."/>
            <person name="Lin Y.-C."/>
            <person name="Bayer T."/>
            <person name="Collen J."/>
            <person name="Dattolo E."/>
            <person name="De Paoli E."/>
            <person name="Dittami S."/>
            <person name="Maumus F."/>
            <person name="Michel G."/>
            <person name="Kersting A."/>
            <person name="Lauritano C."/>
            <person name="Lohaus R."/>
            <person name="Toepel M."/>
            <person name="Tonon T."/>
            <person name="Vanneste K."/>
            <person name="Amirebrahimi M."/>
            <person name="Brakel J."/>
            <person name="Bostroem C."/>
            <person name="Chovatia M."/>
            <person name="Grimwood J."/>
            <person name="Jenkins J.W."/>
            <person name="Jueterbock A."/>
            <person name="Mraz A."/>
            <person name="Stam W.T."/>
            <person name="Tice H."/>
            <person name="Bornberg-Bauer E."/>
            <person name="Green P.J."/>
            <person name="Pearson G.A."/>
            <person name="Procaccini G."/>
            <person name="Duarte C.M."/>
            <person name="Schmutz J."/>
            <person name="Reusch T.B.H."/>
            <person name="Van de Peer Y."/>
        </authorList>
    </citation>
    <scope>NUCLEOTIDE SEQUENCE [LARGE SCALE GENOMIC DNA]</scope>
    <source>
        <strain evidence="3">cv. Finnish</strain>
    </source>
</reference>
<evidence type="ECO:0000313" key="3">
    <source>
        <dbReference type="Proteomes" id="UP000036987"/>
    </source>
</evidence>
<feature type="transmembrane region" description="Helical" evidence="1">
    <location>
        <begin position="12"/>
        <end position="32"/>
    </location>
</feature>
<name>A0A0K9PFL6_ZOSMR</name>
<dbReference type="AlphaFoldDB" id="A0A0K9PFL6"/>
<keyword evidence="1" id="KW-1133">Transmembrane helix</keyword>
<comment type="caution">
    <text evidence="2">The sequence shown here is derived from an EMBL/GenBank/DDBJ whole genome shotgun (WGS) entry which is preliminary data.</text>
</comment>
<organism evidence="2 3">
    <name type="scientific">Zostera marina</name>
    <name type="common">Eelgrass</name>
    <dbReference type="NCBI Taxonomy" id="29655"/>
    <lineage>
        <taxon>Eukaryota</taxon>
        <taxon>Viridiplantae</taxon>
        <taxon>Streptophyta</taxon>
        <taxon>Embryophyta</taxon>
        <taxon>Tracheophyta</taxon>
        <taxon>Spermatophyta</taxon>
        <taxon>Magnoliopsida</taxon>
        <taxon>Liliopsida</taxon>
        <taxon>Zosteraceae</taxon>
        <taxon>Zostera</taxon>
    </lineage>
</organism>
<feature type="transmembrane region" description="Helical" evidence="1">
    <location>
        <begin position="101"/>
        <end position="127"/>
    </location>
</feature>
<dbReference type="PANTHER" id="PTHR37189">
    <property type="entry name" value="CONCANAVALIN A-LIKE LECTIN/GLUCANASE DOMAIN-CONTAINING PROTEIN-RELATED"/>
    <property type="match status" value="1"/>
</dbReference>
<keyword evidence="3" id="KW-1185">Reference proteome</keyword>
<keyword evidence="1" id="KW-0472">Membrane</keyword>
<gene>
    <name evidence="2" type="ORF">ZOSMA_25G01450</name>
</gene>
<dbReference type="EMBL" id="LFYR01000889">
    <property type="protein sequence ID" value="KMZ67754.1"/>
    <property type="molecule type" value="Genomic_DNA"/>
</dbReference>
<evidence type="ECO:0008006" key="4">
    <source>
        <dbReference type="Google" id="ProtNLM"/>
    </source>
</evidence>
<dbReference type="Proteomes" id="UP000036987">
    <property type="component" value="Unassembled WGS sequence"/>
</dbReference>
<evidence type="ECO:0000256" key="1">
    <source>
        <dbReference type="SAM" id="Phobius"/>
    </source>
</evidence>
<evidence type="ECO:0000313" key="2">
    <source>
        <dbReference type="EMBL" id="KMZ67754.1"/>
    </source>
</evidence>
<accession>A0A0K9PFL6</accession>
<keyword evidence="1" id="KW-0812">Transmembrane</keyword>
<proteinExistence type="predicted"/>
<sequence>MSISMSFVQIHLRFFLFFSVLYSLHTIVIVIAQSDDHGLAYETSNEAASPAMRSFFHDDGSSSSGNKTELLPVAAERSEGEDPLKMDVGVANGNRKGKTRIALIAVGIVFGVAGVGILVVAVTMYFVQKNRKKREGEKERLRGKQEWCIIWNLFDFVRCFRIGRIRLSLGLFCELLLSTYCVF</sequence>
<protein>
    <recommendedName>
        <fullName evidence="4">Transmembrane protein</fullName>
    </recommendedName>
</protein>